<evidence type="ECO:0000256" key="1">
    <source>
        <dbReference type="SAM" id="Phobius"/>
    </source>
</evidence>
<dbReference type="PROSITE" id="PS50965">
    <property type="entry name" value="NERD"/>
    <property type="match status" value="1"/>
</dbReference>
<keyword evidence="3" id="KW-0614">Plasmid</keyword>
<organism evidence="3 4">
    <name type="scientific">Clostridium perfringens</name>
    <dbReference type="NCBI Taxonomy" id="1502"/>
    <lineage>
        <taxon>Bacteria</taxon>
        <taxon>Bacillati</taxon>
        <taxon>Bacillota</taxon>
        <taxon>Clostridia</taxon>
        <taxon>Eubacteriales</taxon>
        <taxon>Clostridiaceae</taxon>
        <taxon>Clostridium</taxon>
    </lineage>
</organism>
<feature type="domain" description="NERD" evidence="2">
    <location>
        <begin position="18"/>
        <end position="134"/>
    </location>
</feature>
<protein>
    <recommendedName>
        <fullName evidence="2">NERD domain-containing protein</fullName>
    </recommendedName>
</protein>
<evidence type="ECO:0000259" key="2">
    <source>
        <dbReference type="PROSITE" id="PS50965"/>
    </source>
</evidence>
<gene>
    <name evidence="3" type="ORF">JFP838_pA0272</name>
</gene>
<proteinExistence type="predicted"/>
<reference evidence="3 4" key="1">
    <citation type="journal article" date="2016" name="PLoS ONE">
        <title>Plasmid Characterization and Chromosome Analysis of Two netF+ Clostridium perfringens Isolates Associated with Foal and Canine Necrotizing Enteritis.</title>
        <authorList>
            <person name="Mehdizadeh Gohari I."/>
            <person name="Kropinski A.M."/>
            <person name="Weese S.J."/>
            <person name="Parreira V.R."/>
            <person name="Whitehead A.E."/>
            <person name="Boerlin P."/>
            <person name="Prescott J.F."/>
        </authorList>
    </citation>
    <scope>NUCLEOTIDE SEQUENCE [LARGE SCALE GENOMIC DNA]</scope>
    <source>
        <strain evidence="3 4">JP838</strain>
        <plasmid evidence="4">Plasmid pJFP838A</plasmid>
    </source>
</reference>
<dbReference type="AlphaFoldDB" id="A0A140GRM9"/>
<geneLocation type="plasmid" evidence="3 4">
    <name>pJFP838A</name>
</geneLocation>
<keyword evidence="1" id="KW-0472">Membrane</keyword>
<dbReference type="EMBL" id="CP013615">
    <property type="protein sequence ID" value="AMN31188.1"/>
    <property type="molecule type" value="Genomic_DNA"/>
</dbReference>
<keyword evidence="1" id="KW-0812">Transmembrane</keyword>
<evidence type="ECO:0000313" key="4">
    <source>
        <dbReference type="Proteomes" id="UP000070260"/>
    </source>
</evidence>
<dbReference type="Pfam" id="PF08378">
    <property type="entry name" value="NERD"/>
    <property type="match status" value="1"/>
</dbReference>
<evidence type="ECO:0000313" key="3">
    <source>
        <dbReference type="EMBL" id="AMN31188.1"/>
    </source>
</evidence>
<keyword evidence="1" id="KW-1133">Transmembrane helix</keyword>
<dbReference type="InterPro" id="IPR011528">
    <property type="entry name" value="NERD"/>
</dbReference>
<dbReference type="Proteomes" id="UP000070260">
    <property type="component" value="Plasmid pJFP838A"/>
</dbReference>
<accession>A0A140GRM9</accession>
<dbReference type="RefSeq" id="WP_061429779.1">
    <property type="nucleotide sequence ID" value="NZ_CATNZX010000001.1"/>
</dbReference>
<name>A0A140GRM9_CLOPF</name>
<dbReference type="PATRIC" id="fig|1502.177.peg.3480"/>
<feature type="transmembrane region" description="Helical" evidence="1">
    <location>
        <begin position="6"/>
        <end position="23"/>
    </location>
</feature>
<sequence>MLFKVFGFLIILLILYIIGVYYDNYKNNKKRRMVNRENYIFQNFYINDNNIIDRIIINDTGIYCINNFDKDYNIIGDVNSEKWTAYSFEQTKEKLTFNNPIIENENNINELRKIINNESIAIYNCVVVNDDYNCMLNADDDCFITSKKSFKDDFDKFVRSHEAIFSKKALQNLNNKLKDFQMFDSKMERKS</sequence>